<feature type="chain" id="PRO_5036737885" evidence="1">
    <location>
        <begin position="22"/>
        <end position="151"/>
    </location>
</feature>
<evidence type="ECO:0000313" key="3">
    <source>
        <dbReference type="Proteomes" id="UP000617628"/>
    </source>
</evidence>
<evidence type="ECO:0000313" key="2">
    <source>
        <dbReference type="EMBL" id="MBK1877409.1"/>
    </source>
</evidence>
<organism evidence="2 3">
    <name type="scientific">Pelagicoccus mobilis</name>
    <dbReference type="NCBI Taxonomy" id="415221"/>
    <lineage>
        <taxon>Bacteria</taxon>
        <taxon>Pseudomonadati</taxon>
        <taxon>Verrucomicrobiota</taxon>
        <taxon>Opitutia</taxon>
        <taxon>Puniceicoccales</taxon>
        <taxon>Pelagicoccaceae</taxon>
        <taxon>Pelagicoccus</taxon>
    </lineage>
</organism>
<comment type="caution">
    <text evidence="2">The sequence shown here is derived from an EMBL/GenBank/DDBJ whole genome shotgun (WGS) entry which is preliminary data.</text>
</comment>
<proteinExistence type="predicted"/>
<dbReference type="Gene3D" id="2.160.20.10">
    <property type="entry name" value="Single-stranded right-handed beta-helix, Pectin lyase-like"/>
    <property type="match status" value="1"/>
</dbReference>
<reference evidence="2" key="1">
    <citation type="submission" date="2021-01" db="EMBL/GenBank/DDBJ databases">
        <title>Modified the classification status of verrucomicrobia.</title>
        <authorList>
            <person name="Feng X."/>
        </authorList>
    </citation>
    <scope>NUCLEOTIDE SEQUENCE</scope>
    <source>
        <strain evidence="2">KCTC 13126</strain>
    </source>
</reference>
<dbReference type="SUPFAM" id="SSF51126">
    <property type="entry name" value="Pectin lyase-like"/>
    <property type="match status" value="1"/>
</dbReference>
<sequence length="151" mass="16341">MNKLFALIAIGSSLFSGLLTADSFAEETYDGIKYYVSSSSGNDANSGTSPDHPWRSFNNFAALDLEAGEVVYLKRGDVWENAKLELRGKGTAESPIRLTAYGKGRAPLITGVNLVDEACIVWNNPSHVRIDSLHCQDAKVGIFLRFAGGNI</sequence>
<protein>
    <submittedName>
        <fullName evidence="2">Uncharacterized protein</fullName>
    </submittedName>
</protein>
<dbReference type="AlphaFoldDB" id="A0A934RY65"/>
<keyword evidence="1" id="KW-0732">Signal</keyword>
<dbReference type="InterPro" id="IPR012334">
    <property type="entry name" value="Pectin_lyas_fold"/>
</dbReference>
<accession>A0A934RY65</accession>
<feature type="non-terminal residue" evidence="2">
    <location>
        <position position="151"/>
    </location>
</feature>
<feature type="signal peptide" evidence="1">
    <location>
        <begin position="1"/>
        <end position="21"/>
    </location>
</feature>
<gene>
    <name evidence="2" type="ORF">JIN87_11070</name>
</gene>
<name>A0A934RY65_9BACT</name>
<evidence type="ECO:0000256" key="1">
    <source>
        <dbReference type="SAM" id="SignalP"/>
    </source>
</evidence>
<dbReference type="InterPro" id="IPR011050">
    <property type="entry name" value="Pectin_lyase_fold/virulence"/>
</dbReference>
<keyword evidence="3" id="KW-1185">Reference proteome</keyword>
<dbReference type="EMBL" id="JAENIL010000018">
    <property type="protein sequence ID" value="MBK1877409.1"/>
    <property type="molecule type" value="Genomic_DNA"/>
</dbReference>
<dbReference type="Proteomes" id="UP000617628">
    <property type="component" value="Unassembled WGS sequence"/>
</dbReference>